<proteinExistence type="predicted"/>
<dbReference type="PANTHER" id="PTHR30461:SF23">
    <property type="entry name" value="DNA RECOMBINASE-RELATED"/>
    <property type="match status" value="1"/>
</dbReference>
<feature type="domain" description="Recombinase" evidence="2">
    <location>
        <begin position="25"/>
        <end position="148"/>
    </location>
</feature>
<accession>A0A0U1DS06</accession>
<dbReference type="InterPro" id="IPR011109">
    <property type="entry name" value="DNA_bind_recombinase_dom"/>
</dbReference>
<dbReference type="InterPro" id="IPR050639">
    <property type="entry name" value="SSR_resolvase"/>
</dbReference>
<evidence type="ECO:0000256" key="1">
    <source>
        <dbReference type="SAM" id="Coils"/>
    </source>
</evidence>
<feature type="coiled-coil region" evidence="1">
    <location>
        <begin position="231"/>
        <end position="279"/>
    </location>
</feature>
<dbReference type="GO" id="GO:0003677">
    <property type="term" value="F:DNA binding"/>
    <property type="evidence" value="ECO:0007669"/>
    <property type="project" value="InterPro"/>
</dbReference>
<organism evidence="3 4">
    <name type="scientific">Mycolicibacterium conceptionense</name>
    <dbReference type="NCBI Taxonomy" id="451644"/>
    <lineage>
        <taxon>Bacteria</taxon>
        <taxon>Bacillati</taxon>
        <taxon>Actinomycetota</taxon>
        <taxon>Actinomycetes</taxon>
        <taxon>Mycobacteriales</taxon>
        <taxon>Mycobacteriaceae</taxon>
        <taxon>Mycolicibacterium</taxon>
    </lineage>
</organism>
<dbReference type="Gene3D" id="3.90.1750.20">
    <property type="entry name" value="Putative Large Serine Recombinase, Chain B, Domain 2"/>
    <property type="match status" value="1"/>
</dbReference>
<gene>
    <name evidence="3" type="ORF">BN970_05075</name>
</gene>
<reference evidence="3 4" key="1">
    <citation type="submission" date="2015-03" db="EMBL/GenBank/DDBJ databases">
        <authorList>
            <person name="Murphy D."/>
        </authorList>
    </citation>
    <scope>NUCLEOTIDE SEQUENCE [LARGE SCALE GENOMIC DNA]</scope>
    <source>
        <strain evidence="3 4">D16</strain>
    </source>
</reference>
<keyword evidence="1" id="KW-0175">Coiled coil</keyword>
<protein>
    <submittedName>
        <fullName evidence="3">Recombinase</fullName>
    </submittedName>
</protein>
<evidence type="ECO:0000259" key="2">
    <source>
        <dbReference type="PROSITE" id="PS51737"/>
    </source>
</evidence>
<dbReference type="InterPro" id="IPR038109">
    <property type="entry name" value="DNA_bind_recomb_sf"/>
</dbReference>
<dbReference type="Pfam" id="PF07508">
    <property type="entry name" value="Recombinase"/>
    <property type="match status" value="1"/>
</dbReference>
<dbReference type="PANTHER" id="PTHR30461">
    <property type="entry name" value="DNA-INVERTASE FROM LAMBDOID PROPHAGE"/>
    <property type="match status" value="1"/>
</dbReference>
<dbReference type="EMBL" id="CTEF01000004">
    <property type="protein sequence ID" value="CQD21633.1"/>
    <property type="molecule type" value="Genomic_DNA"/>
</dbReference>
<evidence type="ECO:0000313" key="3">
    <source>
        <dbReference type="EMBL" id="CQD21633.1"/>
    </source>
</evidence>
<dbReference type="PROSITE" id="PS51737">
    <property type="entry name" value="RECOMBINASE_DNA_BIND"/>
    <property type="match status" value="1"/>
</dbReference>
<dbReference type="Proteomes" id="UP000182227">
    <property type="component" value="Unassembled WGS sequence"/>
</dbReference>
<dbReference type="GO" id="GO:0000150">
    <property type="term" value="F:DNA strand exchange activity"/>
    <property type="evidence" value="ECO:0007669"/>
    <property type="project" value="InterPro"/>
</dbReference>
<evidence type="ECO:0000313" key="4">
    <source>
        <dbReference type="Proteomes" id="UP000182227"/>
    </source>
</evidence>
<sequence length="349" mass="38542">MAKAEGERKAARWRRSFEQRAAAGRWVATHRPFGYTLDGVPLEPEAGLLRQAYEDVLGGKSLRRIALDWNAAGVPTSRGAAWTNNRIRRMLLNPRYAALRLQPLPKPKPGETSSASAEPQYVPGEWEPVVDEAVWRGVVALLSDSSRAICTTFEVAHMGAGIYRCGRCDSPMNTAYDKHGKRLYRCKAQPHLSRRGEPVDNLVQAWLLERLSQPDAHDVIPAEQDGGTVDAKLLEAERAELVARKSDLSAALRDGLLDLAAVRRDSEILTRRIDQIDRQLADAVRVSPAAGLRAAAGDAERLWAVWQVMSPAQCGQAIDELLTVTVQPCPLGLRGFAPEYIDIDWKRSA</sequence>
<dbReference type="AlphaFoldDB" id="A0A0U1DS06"/>
<name>A0A0U1DS06_9MYCO</name>